<keyword evidence="7" id="KW-0862">Zinc</keyword>
<dbReference type="PROSITE" id="PS51747">
    <property type="entry name" value="CYT_DCMP_DEAMINASES_2"/>
    <property type="match status" value="1"/>
</dbReference>
<dbReference type="PANTHER" id="PTHR11079">
    <property type="entry name" value="CYTOSINE DEAMINASE FAMILY MEMBER"/>
    <property type="match status" value="1"/>
</dbReference>
<dbReference type="FunFam" id="3.40.140.10:FF:000016">
    <property type="entry name" value="Cytosine deaminase"/>
    <property type="match status" value="1"/>
</dbReference>
<name>A0A8J7V359_9PROT</name>
<dbReference type="SUPFAM" id="SSF53927">
    <property type="entry name" value="Cytidine deaminase-like"/>
    <property type="match status" value="1"/>
</dbReference>
<dbReference type="InterPro" id="IPR016193">
    <property type="entry name" value="Cytidine_deaminase-like"/>
</dbReference>
<comment type="caution">
    <text evidence="10">The sequence shown here is derived from an EMBL/GenBank/DDBJ whole genome shotgun (WGS) entry which is preliminary data.</text>
</comment>
<evidence type="ECO:0000256" key="3">
    <source>
        <dbReference type="ARBA" id="ARBA00011738"/>
    </source>
</evidence>
<evidence type="ECO:0000256" key="6">
    <source>
        <dbReference type="ARBA" id="ARBA00022801"/>
    </source>
</evidence>
<evidence type="ECO:0000256" key="1">
    <source>
        <dbReference type="ARBA" id="ARBA00001947"/>
    </source>
</evidence>
<dbReference type="Gene3D" id="3.40.140.10">
    <property type="entry name" value="Cytidine Deaminase, domain 2"/>
    <property type="match status" value="1"/>
</dbReference>
<keyword evidence="5" id="KW-0479">Metal-binding</keyword>
<comment type="pathway">
    <text evidence="8">Pyrimidine metabolism.</text>
</comment>
<keyword evidence="11" id="KW-1185">Reference proteome</keyword>
<proteinExistence type="predicted"/>
<evidence type="ECO:0000256" key="5">
    <source>
        <dbReference type="ARBA" id="ARBA00022723"/>
    </source>
</evidence>
<comment type="cofactor">
    <cofactor evidence="1">
        <name>Zn(2+)</name>
        <dbReference type="ChEBI" id="CHEBI:29105"/>
    </cofactor>
</comment>
<reference evidence="10" key="1">
    <citation type="submission" date="2021-04" db="EMBL/GenBank/DDBJ databases">
        <authorList>
            <person name="Zhang D.-C."/>
        </authorList>
    </citation>
    <scope>NUCLEOTIDE SEQUENCE</scope>
    <source>
        <strain evidence="10">CGMCC 1.15697</strain>
    </source>
</reference>
<dbReference type="CDD" id="cd01285">
    <property type="entry name" value="nucleoside_deaminase"/>
    <property type="match status" value="1"/>
</dbReference>
<evidence type="ECO:0000256" key="8">
    <source>
        <dbReference type="ARBA" id="ARBA00060693"/>
    </source>
</evidence>
<organism evidence="10 11">
    <name type="scientific">Marivibrio halodurans</name>
    <dbReference type="NCBI Taxonomy" id="2039722"/>
    <lineage>
        <taxon>Bacteria</taxon>
        <taxon>Pseudomonadati</taxon>
        <taxon>Pseudomonadota</taxon>
        <taxon>Alphaproteobacteria</taxon>
        <taxon>Rhodospirillales</taxon>
        <taxon>Rhodospirillaceae</taxon>
        <taxon>Marivibrio</taxon>
    </lineage>
</organism>
<dbReference type="RefSeq" id="WP_210682201.1">
    <property type="nucleotide sequence ID" value="NZ_JAGMWN010000005.1"/>
</dbReference>
<keyword evidence="4" id="KW-0963">Cytoplasm</keyword>
<dbReference type="PANTHER" id="PTHR11079:SF190">
    <property type="entry name" value="CYTOSINE DEAMINASE"/>
    <property type="match status" value="1"/>
</dbReference>
<evidence type="ECO:0000259" key="9">
    <source>
        <dbReference type="PROSITE" id="PS51747"/>
    </source>
</evidence>
<keyword evidence="6" id="KW-0378">Hydrolase</keyword>
<dbReference type="Proteomes" id="UP000672602">
    <property type="component" value="Unassembled WGS sequence"/>
</dbReference>
<dbReference type="GO" id="GO:0005737">
    <property type="term" value="C:cytoplasm"/>
    <property type="evidence" value="ECO:0007669"/>
    <property type="project" value="UniProtKB-SubCell"/>
</dbReference>
<evidence type="ECO:0000256" key="2">
    <source>
        <dbReference type="ARBA" id="ARBA00004496"/>
    </source>
</evidence>
<comment type="subcellular location">
    <subcellularLocation>
        <location evidence="2">Cytoplasm</location>
    </subcellularLocation>
</comment>
<evidence type="ECO:0000256" key="4">
    <source>
        <dbReference type="ARBA" id="ARBA00022490"/>
    </source>
</evidence>
<feature type="domain" description="CMP/dCMP-type deaminase" evidence="9">
    <location>
        <begin position="1"/>
        <end position="117"/>
    </location>
</feature>
<dbReference type="EMBL" id="JAGMWN010000005">
    <property type="protein sequence ID" value="MBP5857607.1"/>
    <property type="molecule type" value="Genomic_DNA"/>
</dbReference>
<comment type="subunit">
    <text evidence="3">Homodimer.</text>
</comment>
<dbReference type="GO" id="GO:0008835">
    <property type="term" value="F:diaminohydroxyphosphoribosylaminopyrimidine deaminase activity"/>
    <property type="evidence" value="ECO:0007669"/>
    <property type="project" value="TreeGrafter"/>
</dbReference>
<dbReference type="GO" id="GO:0046872">
    <property type="term" value="F:metal ion binding"/>
    <property type="evidence" value="ECO:0007669"/>
    <property type="project" value="UniProtKB-KW"/>
</dbReference>
<dbReference type="Pfam" id="PF00383">
    <property type="entry name" value="dCMP_cyt_deam_1"/>
    <property type="match status" value="1"/>
</dbReference>
<gene>
    <name evidence="10" type="ORF">KAJ83_11345</name>
</gene>
<dbReference type="AlphaFoldDB" id="A0A8J7V359"/>
<protein>
    <submittedName>
        <fullName evidence="10">Nucleoside deaminase</fullName>
    </submittedName>
</protein>
<evidence type="ECO:0000313" key="11">
    <source>
        <dbReference type="Proteomes" id="UP000672602"/>
    </source>
</evidence>
<evidence type="ECO:0000313" key="10">
    <source>
        <dbReference type="EMBL" id="MBP5857607.1"/>
    </source>
</evidence>
<dbReference type="InterPro" id="IPR002125">
    <property type="entry name" value="CMP_dCMP_dom"/>
</dbReference>
<accession>A0A8J7V359</accession>
<dbReference type="GO" id="GO:0072527">
    <property type="term" value="P:pyrimidine-containing compound metabolic process"/>
    <property type="evidence" value="ECO:0007669"/>
    <property type="project" value="UniProtKB-ARBA"/>
</dbReference>
<sequence>MDHAPFLDAAYAQARKSYDEGGLPIGSVLVASSGTVLGEGHNQRVQKGSPILHGEMDCLQNAGRRASYRDTVLYTSLSPCMMCSGTIVQFGIPHVVIGDVENFTGNVPFLESQGVVVEVIPHTPSMDLMRRFIAEKPALWNEDIAEE</sequence>
<evidence type="ECO:0000256" key="7">
    <source>
        <dbReference type="ARBA" id="ARBA00022833"/>
    </source>
</evidence>
<dbReference type="GO" id="GO:0055086">
    <property type="term" value="P:nucleobase-containing small molecule metabolic process"/>
    <property type="evidence" value="ECO:0007669"/>
    <property type="project" value="UniProtKB-ARBA"/>
</dbReference>